<evidence type="ECO:0000313" key="14">
    <source>
        <dbReference type="Proteomes" id="UP000589085"/>
    </source>
</evidence>
<comment type="function">
    <text evidence="7">Supplies octaprenyl diphosphate, the precursor for the side chain of the isoprenoid quinones ubiquinone and menaquinone.</text>
</comment>
<dbReference type="GO" id="GO:0046872">
    <property type="term" value="F:metal ion binding"/>
    <property type="evidence" value="ECO:0007669"/>
    <property type="project" value="UniProtKB-KW"/>
</dbReference>
<sequence>MFYRPIQRSREFNLLGVAVTLPESEQTANAKHSASGASAQEGAEAALHELSTYLAEDMAACNRAIVARMDSPVALIPQLAAHLVAAGGKRLRPLLTLASARLCGYPAGPDHQRHVALAACVEFIHTATLLHDDVVDESQLRRGLASANAVFGNKASVLVGDFLFARSFQLMTDDGSLKVMAILSSASATIAEGEVLQMSTQNDLSTSVDQYLTVIHGKTAALFAAACRVGAVVAKRPEVEEVALEAFGTNLGMAFQLVDDALDYAADQAVLGKTVGDDFREGKITLPVLAAYAAGSEEDRRFWRRVIEDSEQQPEDLDHALVLIARTDAIGATLDRAAIYARAACEALDIFPDTRLRRLLQDTASYTVSRAR</sequence>
<proteinExistence type="inferred from homology"/>
<dbReference type="InterPro" id="IPR008949">
    <property type="entry name" value="Isoprenoid_synthase_dom_sf"/>
</dbReference>
<evidence type="ECO:0000256" key="6">
    <source>
        <dbReference type="ARBA" id="ARBA00051506"/>
    </source>
</evidence>
<evidence type="ECO:0000256" key="9">
    <source>
        <dbReference type="ARBA" id="ARBA00072473"/>
    </source>
</evidence>
<dbReference type="InterPro" id="IPR033749">
    <property type="entry name" value="Polyprenyl_synt_CS"/>
</dbReference>
<keyword evidence="3 12" id="KW-0808">Transferase</keyword>
<comment type="caution">
    <text evidence="13">The sequence shown here is derived from an EMBL/GenBank/DDBJ whole genome shotgun (WGS) entry which is preliminary data.</text>
</comment>
<comment type="similarity">
    <text evidence="2 12">Belongs to the FPP/GGPP synthase family.</text>
</comment>
<dbReference type="GO" id="GO:0008299">
    <property type="term" value="P:isoprenoid biosynthetic process"/>
    <property type="evidence" value="ECO:0007669"/>
    <property type="project" value="InterPro"/>
</dbReference>
<evidence type="ECO:0000256" key="4">
    <source>
        <dbReference type="ARBA" id="ARBA00022723"/>
    </source>
</evidence>
<protein>
    <recommendedName>
        <fullName evidence="9">Octaprenyl diphosphate synthase</fullName>
        <ecNumber evidence="8">2.5.1.90</ecNumber>
    </recommendedName>
    <alternativeName>
        <fullName evidence="11">All-trans-octaprenyl-diphosphate synthase</fullName>
    </alternativeName>
    <alternativeName>
        <fullName evidence="10">Octaprenyl pyrophosphate synthase</fullName>
    </alternativeName>
</protein>
<dbReference type="PROSITE" id="PS00723">
    <property type="entry name" value="POLYPRENYL_SYNTHASE_1"/>
    <property type="match status" value="1"/>
</dbReference>
<dbReference type="Gene3D" id="1.10.600.10">
    <property type="entry name" value="Farnesyl Diphosphate Synthase"/>
    <property type="match status" value="1"/>
</dbReference>
<dbReference type="PANTHER" id="PTHR12001:SF69">
    <property type="entry name" value="ALL TRANS-POLYPRENYL-DIPHOSPHATE SYNTHASE PDSS1"/>
    <property type="match status" value="1"/>
</dbReference>
<evidence type="ECO:0000256" key="12">
    <source>
        <dbReference type="RuleBase" id="RU004466"/>
    </source>
</evidence>
<comment type="catalytic activity">
    <reaction evidence="6">
        <text>5 isopentenyl diphosphate + (2E,6E)-farnesyl diphosphate = all-trans-octaprenyl diphosphate + 5 diphosphate</text>
        <dbReference type="Rhea" id="RHEA:27798"/>
        <dbReference type="ChEBI" id="CHEBI:33019"/>
        <dbReference type="ChEBI" id="CHEBI:57711"/>
        <dbReference type="ChEBI" id="CHEBI:128769"/>
        <dbReference type="ChEBI" id="CHEBI:175763"/>
        <dbReference type="EC" id="2.5.1.90"/>
    </reaction>
</comment>
<organism evidence="13 14">
    <name type="scientific">Gluconacetobacter sacchari</name>
    <dbReference type="NCBI Taxonomy" id="92759"/>
    <lineage>
        <taxon>Bacteria</taxon>
        <taxon>Pseudomonadati</taxon>
        <taxon>Pseudomonadota</taxon>
        <taxon>Alphaproteobacteria</taxon>
        <taxon>Acetobacterales</taxon>
        <taxon>Acetobacteraceae</taxon>
        <taxon>Gluconacetobacter</taxon>
    </lineage>
</organism>
<evidence type="ECO:0000313" key="13">
    <source>
        <dbReference type="EMBL" id="MBB2161724.1"/>
    </source>
</evidence>
<gene>
    <name evidence="13" type="ORF">HLH48_16390</name>
</gene>
<dbReference type="PANTHER" id="PTHR12001">
    <property type="entry name" value="GERANYLGERANYL PYROPHOSPHATE SYNTHASE"/>
    <property type="match status" value="1"/>
</dbReference>
<dbReference type="InterPro" id="IPR000092">
    <property type="entry name" value="Polyprenyl_synt"/>
</dbReference>
<accession>A0A7W4IF71</accession>
<dbReference type="Proteomes" id="UP000589085">
    <property type="component" value="Unassembled WGS sequence"/>
</dbReference>
<comment type="cofactor">
    <cofactor evidence="1">
        <name>Mg(2+)</name>
        <dbReference type="ChEBI" id="CHEBI:18420"/>
    </cofactor>
</comment>
<dbReference type="SUPFAM" id="SSF48576">
    <property type="entry name" value="Terpenoid synthases"/>
    <property type="match status" value="1"/>
</dbReference>
<dbReference type="SFLD" id="SFLDS00005">
    <property type="entry name" value="Isoprenoid_Synthase_Type_I"/>
    <property type="match status" value="1"/>
</dbReference>
<evidence type="ECO:0000256" key="5">
    <source>
        <dbReference type="ARBA" id="ARBA00022842"/>
    </source>
</evidence>
<name>A0A7W4IF71_9PROT</name>
<dbReference type="AlphaFoldDB" id="A0A7W4IF71"/>
<keyword evidence="4" id="KW-0479">Metal-binding</keyword>
<dbReference type="EC" id="2.5.1.90" evidence="8"/>
<evidence type="ECO:0000256" key="1">
    <source>
        <dbReference type="ARBA" id="ARBA00001946"/>
    </source>
</evidence>
<evidence type="ECO:0000256" key="3">
    <source>
        <dbReference type="ARBA" id="ARBA00022679"/>
    </source>
</evidence>
<evidence type="ECO:0000256" key="7">
    <source>
        <dbReference type="ARBA" id="ARBA00055029"/>
    </source>
</evidence>
<keyword evidence="5" id="KW-0460">Magnesium</keyword>
<dbReference type="EMBL" id="JABEQJ010000024">
    <property type="protein sequence ID" value="MBB2161724.1"/>
    <property type="molecule type" value="Genomic_DNA"/>
</dbReference>
<evidence type="ECO:0000256" key="8">
    <source>
        <dbReference type="ARBA" id="ARBA00066511"/>
    </source>
</evidence>
<dbReference type="GO" id="GO:0106350">
    <property type="term" value="F:all-trans-octaprenyl-diphosphate synthase activity"/>
    <property type="evidence" value="ECO:0007669"/>
    <property type="project" value="UniProtKB-EC"/>
</dbReference>
<dbReference type="CDD" id="cd00685">
    <property type="entry name" value="Trans_IPPS_HT"/>
    <property type="match status" value="1"/>
</dbReference>
<evidence type="ECO:0000256" key="10">
    <source>
        <dbReference type="ARBA" id="ARBA00079637"/>
    </source>
</evidence>
<dbReference type="Pfam" id="PF00348">
    <property type="entry name" value="polyprenyl_synt"/>
    <property type="match status" value="1"/>
</dbReference>
<evidence type="ECO:0000256" key="11">
    <source>
        <dbReference type="ARBA" id="ARBA00083124"/>
    </source>
</evidence>
<reference evidence="13 14" key="1">
    <citation type="submission" date="2020-04" db="EMBL/GenBank/DDBJ databases">
        <title>Description of novel Gluconacetobacter.</title>
        <authorList>
            <person name="Sombolestani A."/>
        </authorList>
    </citation>
    <scope>NUCLEOTIDE SEQUENCE [LARGE SCALE GENOMIC DNA]</scope>
    <source>
        <strain evidence="13 14">LMG 19747</strain>
    </source>
</reference>
<evidence type="ECO:0000256" key="2">
    <source>
        <dbReference type="ARBA" id="ARBA00006706"/>
    </source>
</evidence>
<dbReference type="FunFam" id="1.10.600.10:FF:000002">
    <property type="entry name" value="Octaprenyl diphosphate synthase"/>
    <property type="match status" value="1"/>
</dbReference>